<dbReference type="AlphaFoldDB" id="A0A0A9EJI1"/>
<reference evidence="1" key="1">
    <citation type="submission" date="2014-09" db="EMBL/GenBank/DDBJ databases">
        <authorList>
            <person name="Magalhaes I.L.F."/>
            <person name="Oliveira U."/>
            <person name="Santos F.R."/>
            <person name="Vidigal T.H.D.A."/>
            <person name="Brescovit A.D."/>
            <person name="Santos A.J."/>
        </authorList>
    </citation>
    <scope>NUCLEOTIDE SEQUENCE</scope>
    <source>
        <tissue evidence="1">Shoot tissue taken approximately 20 cm above the soil surface</tissue>
    </source>
</reference>
<organism evidence="1">
    <name type="scientific">Arundo donax</name>
    <name type="common">Giant reed</name>
    <name type="synonym">Donax arundinaceus</name>
    <dbReference type="NCBI Taxonomy" id="35708"/>
    <lineage>
        <taxon>Eukaryota</taxon>
        <taxon>Viridiplantae</taxon>
        <taxon>Streptophyta</taxon>
        <taxon>Embryophyta</taxon>
        <taxon>Tracheophyta</taxon>
        <taxon>Spermatophyta</taxon>
        <taxon>Magnoliopsida</taxon>
        <taxon>Liliopsida</taxon>
        <taxon>Poales</taxon>
        <taxon>Poaceae</taxon>
        <taxon>PACMAD clade</taxon>
        <taxon>Arundinoideae</taxon>
        <taxon>Arundineae</taxon>
        <taxon>Arundo</taxon>
    </lineage>
</organism>
<protein>
    <submittedName>
        <fullName evidence="1">Uncharacterized protein</fullName>
    </submittedName>
</protein>
<dbReference type="EMBL" id="GBRH01196986">
    <property type="protein sequence ID" value="JAE00910.1"/>
    <property type="molecule type" value="Transcribed_RNA"/>
</dbReference>
<accession>A0A0A9EJI1</accession>
<proteinExistence type="predicted"/>
<sequence>MKIKESKIKIWREKKKTEIIQESQLRN</sequence>
<reference evidence="1" key="2">
    <citation type="journal article" date="2015" name="Data Brief">
        <title>Shoot transcriptome of the giant reed, Arundo donax.</title>
        <authorList>
            <person name="Barrero R.A."/>
            <person name="Guerrero F.D."/>
            <person name="Moolhuijzen P."/>
            <person name="Goolsby J.A."/>
            <person name="Tidwell J."/>
            <person name="Bellgard S.E."/>
            <person name="Bellgard M.I."/>
        </authorList>
    </citation>
    <scope>NUCLEOTIDE SEQUENCE</scope>
    <source>
        <tissue evidence="1">Shoot tissue taken approximately 20 cm above the soil surface</tissue>
    </source>
</reference>
<name>A0A0A9EJI1_ARUDO</name>
<evidence type="ECO:0000313" key="1">
    <source>
        <dbReference type="EMBL" id="JAE00910.1"/>
    </source>
</evidence>